<accession>A0A4R6REE3</accession>
<dbReference type="PANTHER" id="PTHR45648:SF22">
    <property type="entry name" value="GDSL LIPASE_ACYLHYDROLASE FAMILY PROTEIN (AFU_ORTHOLOGUE AFUA_4G14700)"/>
    <property type="match status" value="1"/>
</dbReference>
<dbReference type="OrthoDB" id="5292073at2"/>
<proteinExistence type="predicted"/>
<comment type="caution">
    <text evidence="3">The sequence shown here is derived from an EMBL/GenBank/DDBJ whole genome shotgun (WGS) entry which is preliminary data.</text>
</comment>
<keyword evidence="2" id="KW-0732">Signal</keyword>
<feature type="chain" id="PRO_5020556508" evidence="2">
    <location>
        <begin position="28"/>
        <end position="324"/>
    </location>
</feature>
<dbReference type="PANTHER" id="PTHR45648">
    <property type="entry name" value="GDSL LIPASE/ACYLHYDROLASE FAMILY PROTEIN (AFU_ORTHOLOGUE AFUA_4G14700)"/>
    <property type="match status" value="1"/>
</dbReference>
<dbReference type="InterPro" id="IPR001087">
    <property type="entry name" value="GDSL"/>
</dbReference>
<dbReference type="Gene3D" id="3.40.50.1110">
    <property type="entry name" value="SGNH hydrolase"/>
    <property type="match status" value="1"/>
</dbReference>
<dbReference type="AlphaFoldDB" id="A0A4R6REE3"/>
<dbReference type="RefSeq" id="WP_133607593.1">
    <property type="nucleotide sequence ID" value="NZ_SNXW01000003.1"/>
</dbReference>
<dbReference type="Proteomes" id="UP000294593">
    <property type="component" value="Unassembled WGS sequence"/>
</dbReference>
<gene>
    <name evidence="3" type="ORF">EV672_10392</name>
</gene>
<protein>
    <submittedName>
        <fullName evidence="3">Phospholipase/lecithinase/hemolysin</fullName>
    </submittedName>
</protein>
<dbReference type="InterPro" id="IPR051058">
    <property type="entry name" value="GDSL_Est/Lipase"/>
</dbReference>
<organism evidence="3 4">
    <name type="scientific">Aquabacterium commune</name>
    <dbReference type="NCBI Taxonomy" id="70586"/>
    <lineage>
        <taxon>Bacteria</taxon>
        <taxon>Pseudomonadati</taxon>
        <taxon>Pseudomonadota</taxon>
        <taxon>Betaproteobacteria</taxon>
        <taxon>Burkholderiales</taxon>
        <taxon>Aquabacterium</taxon>
    </lineage>
</organism>
<dbReference type="EMBL" id="SNXW01000003">
    <property type="protein sequence ID" value="TDP84524.1"/>
    <property type="molecule type" value="Genomic_DNA"/>
</dbReference>
<sequence length="324" mass="35163">MTHRHAVRRLPLLAACLSLFGASAASAQYSKMVVLSDSMSDTHRYYDFTKALFGTGDPRPPAFDGRFCNGPVGVEVLAKGMDVEIENYAFSGALSGYLTLIPGIPLGVLSQVTEHLNRQSLVPSLPTVPLVGGIFSVLPGTGRADPKALYVIWTGPDDYYFPGGMNALTAYKAAANIQQAITSLYNTGARYFFVPTMPDLGITPRALQLEKSRPGYIANASKYSVQFSDVLGKALQASARRYPKAHIMSFDTLAFLKTEMDKGRAEGKNLTDACHPGGLNLTQFETRPVCADPDNHLFWDDNHPTAEANRRLGSAWLKAITAKP</sequence>
<evidence type="ECO:0000256" key="2">
    <source>
        <dbReference type="SAM" id="SignalP"/>
    </source>
</evidence>
<evidence type="ECO:0000313" key="3">
    <source>
        <dbReference type="EMBL" id="TDP84524.1"/>
    </source>
</evidence>
<keyword evidence="4" id="KW-1185">Reference proteome</keyword>
<dbReference type="CDD" id="cd01846">
    <property type="entry name" value="fatty_acyltransferase_like"/>
    <property type="match status" value="1"/>
</dbReference>
<dbReference type="SUPFAM" id="SSF52266">
    <property type="entry name" value="SGNH hydrolase"/>
    <property type="match status" value="1"/>
</dbReference>
<reference evidence="3 4" key="1">
    <citation type="submission" date="2019-03" db="EMBL/GenBank/DDBJ databases">
        <title>Genomic Encyclopedia of Type Strains, Phase IV (KMG-IV): sequencing the most valuable type-strain genomes for metagenomic binning, comparative biology and taxonomic classification.</title>
        <authorList>
            <person name="Goeker M."/>
        </authorList>
    </citation>
    <scope>NUCLEOTIDE SEQUENCE [LARGE SCALE GENOMIC DNA]</scope>
    <source>
        <strain evidence="3 4">DSM 11901</strain>
    </source>
</reference>
<feature type="signal peptide" evidence="2">
    <location>
        <begin position="1"/>
        <end position="27"/>
    </location>
</feature>
<name>A0A4R6REE3_9BURK</name>
<dbReference type="GO" id="GO:0016788">
    <property type="term" value="F:hydrolase activity, acting on ester bonds"/>
    <property type="evidence" value="ECO:0007669"/>
    <property type="project" value="InterPro"/>
</dbReference>
<evidence type="ECO:0000256" key="1">
    <source>
        <dbReference type="ARBA" id="ARBA00022801"/>
    </source>
</evidence>
<keyword evidence="1" id="KW-0378">Hydrolase</keyword>
<evidence type="ECO:0000313" key="4">
    <source>
        <dbReference type="Proteomes" id="UP000294593"/>
    </source>
</evidence>
<dbReference type="Pfam" id="PF00657">
    <property type="entry name" value="Lipase_GDSL"/>
    <property type="match status" value="1"/>
</dbReference>
<dbReference type="InterPro" id="IPR036514">
    <property type="entry name" value="SGNH_hydro_sf"/>
</dbReference>